<accession>A0AAU9UN13</accession>
<dbReference type="AlphaFoldDB" id="A0AAU9UN13"/>
<dbReference type="PANTHER" id="PTHR45913">
    <property type="entry name" value="EPM2A-INTERACTING PROTEIN 1"/>
    <property type="match status" value="1"/>
</dbReference>
<evidence type="ECO:0008006" key="3">
    <source>
        <dbReference type="Google" id="ProtNLM"/>
    </source>
</evidence>
<proteinExistence type="predicted"/>
<evidence type="ECO:0000313" key="2">
    <source>
        <dbReference type="Proteomes" id="UP001153954"/>
    </source>
</evidence>
<keyword evidence="2" id="KW-1185">Reference proteome</keyword>
<dbReference type="PANTHER" id="PTHR45913:SF5">
    <property type="entry name" value="GENERAL TRANSCRIPTION FACTOR II-I REPEAT DOMAIN-CONTAINING PROTEIN 2A-LIKE PROTEIN"/>
    <property type="match status" value="1"/>
</dbReference>
<dbReference type="EMBL" id="CAKOGL010000022">
    <property type="protein sequence ID" value="CAH2099408.1"/>
    <property type="molecule type" value="Genomic_DNA"/>
</dbReference>
<sequence length="215" mass="24929">MAGVSSKSATKRKIGEENRSYQEKWEDEFCFISGHKEGTAICLICRETVVGIKWYNLFRHHKSKRSSFTEIFPLESNERKNKVANLKLSKKKLTLSESTCRRRVEDISKYMFDTIIQKLKDCKYFSLACDSSTDITSMTQCSLFQSGKEYPQLQNDEWWALTAFLTDITLKFNNLNLELQGPNKIIGQMTNKIFAFEAKLQLYISELESGDFSNF</sequence>
<protein>
    <recommendedName>
        <fullName evidence="3">Transposase</fullName>
    </recommendedName>
</protein>
<name>A0AAU9UN13_EUPED</name>
<gene>
    <name evidence="1" type="ORF">EEDITHA_LOCUS14394</name>
</gene>
<reference evidence="1" key="1">
    <citation type="submission" date="2022-03" db="EMBL/GenBank/DDBJ databases">
        <authorList>
            <person name="Tunstrom K."/>
        </authorList>
    </citation>
    <scope>NUCLEOTIDE SEQUENCE</scope>
</reference>
<organism evidence="1 2">
    <name type="scientific">Euphydryas editha</name>
    <name type="common">Edith's checkerspot</name>
    <dbReference type="NCBI Taxonomy" id="104508"/>
    <lineage>
        <taxon>Eukaryota</taxon>
        <taxon>Metazoa</taxon>
        <taxon>Ecdysozoa</taxon>
        <taxon>Arthropoda</taxon>
        <taxon>Hexapoda</taxon>
        <taxon>Insecta</taxon>
        <taxon>Pterygota</taxon>
        <taxon>Neoptera</taxon>
        <taxon>Endopterygota</taxon>
        <taxon>Lepidoptera</taxon>
        <taxon>Glossata</taxon>
        <taxon>Ditrysia</taxon>
        <taxon>Papilionoidea</taxon>
        <taxon>Nymphalidae</taxon>
        <taxon>Nymphalinae</taxon>
        <taxon>Euphydryas</taxon>
    </lineage>
</organism>
<evidence type="ECO:0000313" key="1">
    <source>
        <dbReference type="EMBL" id="CAH2099408.1"/>
    </source>
</evidence>
<comment type="caution">
    <text evidence="1">The sequence shown here is derived from an EMBL/GenBank/DDBJ whole genome shotgun (WGS) entry which is preliminary data.</text>
</comment>
<dbReference type="Proteomes" id="UP001153954">
    <property type="component" value="Unassembled WGS sequence"/>
</dbReference>